<dbReference type="PROSITE" id="PS00895">
    <property type="entry name" value="3_HYDROXYISOBUT_DH"/>
    <property type="match status" value="1"/>
</dbReference>
<name>A0A9X3PGI3_9ACTN</name>
<sequence>MNSNVAVIGLGAMGLPMAARLAERFEVRGFDIAAERLALAADQGVAPAVTAAEAVTGAGTVLVAVRTGEQLDTLLYGSGNGLNDSALNDSALNDTGIAVHLEPGAVVVLTSTVGTDGIAETAERLAEQDVHLVDAPLSGGPVRAREGDLLIVVGAAPAAVEKVKPVLTQLSSTLSIVGDRPGDGQALKTVNQLLCGVHIAAAAEALALADALGLDRERTLGALTAGAANSFMLGNRGPRALQAYDEGGAEVLSRLDIFVKDLGIVGKAARNAHLAAPVAAAAEQLFLLGEAQGLGALDDSAVIRVVAPQLRAKEQ</sequence>
<evidence type="ECO:0000313" key="9">
    <source>
        <dbReference type="Proteomes" id="UP001145799"/>
    </source>
</evidence>
<evidence type="ECO:0000256" key="2">
    <source>
        <dbReference type="ARBA" id="ARBA00023002"/>
    </source>
</evidence>
<evidence type="ECO:0000256" key="3">
    <source>
        <dbReference type="ARBA" id="ARBA00023027"/>
    </source>
</evidence>
<keyword evidence="2 8" id="KW-0560">Oxidoreductase</keyword>
<feature type="domain" description="6-phosphogluconate dehydrogenase NADP-binding" evidence="5">
    <location>
        <begin position="4"/>
        <end position="178"/>
    </location>
</feature>
<dbReference type="EMBL" id="JAPZVQ010000001">
    <property type="protein sequence ID" value="MDA1383734.1"/>
    <property type="molecule type" value="Genomic_DNA"/>
</dbReference>
<dbReference type="GO" id="GO:0050661">
    <property type="term" value="F:NADP binding"/>
    <property type="evidence" value="ECO:0007669"/>
    <property type="project" value="InterPro"/>
</dbReference>
<evidence type="ECO:0000313" key="10">
    <source>
        <dbReference type="Proteomes" id="UP001183604"/>
    </source>
</evidence>
<feature type="active site" evidence="4">
    <location>
        <position position="188"/>
    </location>
</feature>
<reference evidence="8 10" key="2">
    <citation type="submission" date="2023-07" db="EMBL/GenBank/DDBJ databases">
        <title>Sequencing the genomes of 1000 actinobacteria strains.</title>
        <authorList>
            <person name="Klenk H.-P."/>
        </authorList>
    </citation>
    <scope>NUCLEOTIDE SEQUENCE [LARGE SCALE GENOMIC DNA]</scope>
    <source>
        <strain evidence="8 10">DSM 44724</strain>
    </source>
</reference>
<dbReference type="GO" id="GO:0051287">
    <property type="term" value="F:NAD binding"/>
    <property type="evidence" value="ECO:0007669"/>
    <property type="project" value="InterPro"/>
</dbReference>
<dbReference type="InterPro" id="IPR002204">
    <property type="entry name" value="3-OH-isobutyrate_DH-rel_CS"/>
</dbReference>
<proteinExistence type="inferred from homology"/>
<dbReference type="Proteomes" id="UP001183604">
    <property type="component" value="Unassembled WGS sequence"/>
</dbReference>
<dbReference type="InterPro" id="IPR036291">
    <property type="entry name" value="NAD(P)-bd_dom_sf"/>
</dbReference>
<evidence type="ECO:0000259" key="5">
    <source>
        <dbReference type="Pfam" id="PF03446"/>
    </source>
</evidence>
<keyword evidence="10" id="KW-1185">Reference proteome</keyword>
<dbReference type="GO" id="GO:0016054">
    <property type="term" value="P:organic acid catabolic process"/>
    <property type="evidence" value="ECO:0007669"/>
    <property type="project" value="UniProtKB-ARBA"/>
</dbReference>
<comment type="similarity">
    <text evidence="1">Belongs to the HIBADH-related family.</text>
</comment>
<dbReference type="GO" id="GO:0008442">
    <property type="term" value="F:3-hydroxyisobutyrate dehydrogenase activity"/>
    <property type="evidence" value="ECO:0007669"/>
    <property type="project" value="UniProtKB-EC"/>
</dbReference>
<dbReference type="Pfam" id="PF14833">
    <property type="entry name" value="NAD_binding_11"/>
    <property type="match status" value="1"/>
</dbReference>
<dbReference type="AlphaFoldDB" id="A0A9X3PGI3"/>
<dbReference type="EC" id="1.1.1.31" evidence="8"/>
<evidence type="ECO:0000256" key="4">
    <source>
        <dbReference type="PIRSR" id="PIRSR000103-1"/>
    </source>
</evidence>
<organism evidence="7 9">
    <name type="scientific">Glycomyces lechevalierae</name>
    <dbReference type="NCBI Taxonomy" id="256034"/>
    <lineage>
        <taxon>Bacteria</taxon>
        <taxon>Bacillati</taxon>
        <taxon>Actinomycetota</taxon>
        <taxon>Actinomycetes</taxon>
        <taxon>Glycomycetales</taxon>
        <taxon>Glycomycetaceae</taxon>
        <taxon>Glycomyces</taxon>
    </lineage>
</organism>
<feature type="domain" description="3-hydroxyisobutyrate dehydrogenase-like NAD-binding" evidence="6">
    <location>
        <begin position="182"/>
        <end position="305"/>
    </location>
</feature>
<dbReference type="InterPro" id="IPR013328">
    <property type="entry name" value="6PGD_dom2"/>
</dbReference>
<dbReference type="SUPFAM" id="SSF51735">
    <property type="entry name" value="NAD(P)-binding Rossmann-fold domains"/>
    <property type="match status" value="1"/>
</dbReference>
<dbReference type="Proteomes" id="UP001145799">
    <property type="component" value="Unassembled WGS sequence"/>
</dbReference>
<dbReference type="Gene3D" id="3.40.50.720">
    <property type="entry name" value="NAD(P)-binding Rossmann-like Domain"/>
    <property type="match status" value="1"/>
</dbReference>
<reference evidence="7" key="1">
    <citation type="submission" date="2022-12" db="EMBL/GenBank/DDBJ databases">
        <title>Gycomyces niveus sp.nov., a novel actinomycete isolated from soil in Shouguang.</title>
        <authorList>
            <person name="Yang X."/>
        </authorList>
    </citation>
    <scope>NUCLEOTIDE SEQUENCE</scope>
    <source>
        <strain evidence="7">DSM 44724</strain>
    </source>
</reference>
<comment type="caution">
    <text evidence="7">The sequence shown here is derived from an EMBL/GenBank/DDBJ whole genome shotgun (WGS) entry which is preliminary data.</text>
</comment>
<dbReference type="InterPro" id="IPR008927">
    <property type="entry name" value="6-PGluconate_DH-like_C_sf"/>
</dbReference>
<evidence type="ECO:0000256" key="1">
    <source>
        <dbReference type="ARBA" id="ARBA00009080"/>
    </source>
</evidence>
<dbReference type="RefSeq" id="WP_270119925.1">
    <property type="nucleotide sequence ID" value="NZ_BAAAOM010000001.1"/>
</dbReference>
<dbReference type="PIRSF" id="PIRSF000103">
    <property type="entry name" value="HIBADH"/>
    <property type="match status" value="1"/>
</dbReference>
<dbReference type="InterPro" id="IPR015815">
    <property type="entry name" value="HIBADH-related"/>
</dbReference>
<dbReference type="Pfam" id="PF03446">
    <property type="entry name" value="NAD_binding_2"/>
    <property type="match status" value="1"/>
</dbReference>
<dbReference type="SUPFAM" id="SSF48179">
    <property type="entry name" value="6-phosphogluconate dehydrogenase C-terminal domain-like"/>
    <property type="match status" value="1"/>
</dbReference>
<accession>A0A9X3PGI3</accession>
<dbReference type="InterPro" id="IPR029154">
    <property type="entry name" value="HIBADH-like_NADP-bd"/>
</dbReference>
<protein>
    <submittedName>
        <fullName evidence="8">3-hydroxyisobutyrate dehydrogenase</fullName>
        <ecNumber evidence="8">1.1.1.31</ecNumber>
    </submittedName>
    <submittedName>
        <fullName evidence="7">NAD(P)-dependent oxidoreductase</fullName>
    </submittedName>
</protein>
<gene>
    <name evidence="8" type="ORF">J2S69_004994</name>
    <name evidence="7" type="ORF">O2L01_01960</name>
</gene>
<dbReference type="Gene3D" id="1.10.1040.10">
    <property type="entry name" value="N-(1-d-carboxylethyl)-l-norvaline Dehydrogenase, domain 2"/>
    <property type="match status" value="1"/>
</dbReference>
<evidence type="ECO:0000259" key="6">
    <source>
        <dbReference type="Pfam" id="PF14833"/>
    </source>
</evidence>
<evidence type="ECO:0000313" key="7">
    <source>
        <dbReference type="EMBL" id="MDA1383734.1"/>
    </source>
</evidence>
<dbReference type="EMBL" id="JAVDYD010000001">
    <property type="protein sequence ID" value="MDR7341275.1"/>
    <property type="molecule type" value="Genomic_DNA"/>
</dbReference>
<dbReference type="PANTHER" id="PTHR43060">
    <property type="entry name" value="3-HYDROXYISOBUTYRATE DEHYDROGENASE-LIKE 1, MITOCHONDRIAL-RELATED"/>
    <property type="match status" value="1"/>
</dbReference>
<keyword evidence="3" id="KW-0520">NAD</keyword>
<dbReference type="InterPro" id="IPR006115">
    <property type="entry name" value="6PGDH_NADP-bd"/>
</dbReference>
<evidence type="ECO:0000313" key="8">
    <source>
        <dbReference type="EMBL" id="MDR7341275.1"/>
    </source>
</evidence>